<organism evidence="1 2">
    <name type="scientific">Arthrobacter gyeryongensis</name>
    <dbReference type="NCBI Taxonomy" id="1650592"/>
    <lineage>
        <taxon>Bacteria</taxon>
        <taxon>Bacillati</taxon>
        <taxon>Actinomycetota</taxon>
        <taxon>Actinomycetes</taxon>
        <taxon>Micrococcales</taxon>
        <taxon>Micrococcaceae</taxon>
        <taxon>Arthrobacter</taxon>
    </lineage>
</organism>
<accession>A0ABP9SN09</accession>
<name>A0ABP9SN09_9MICC</name>
<protein>
    <submittedName>
        <fullName evidence="1">Uncharacterized protein</fullName>
    </submittedName>
</protein>
<sequence>MIELQVDDEDEIQYSRLIMGLFEKTAQIGASLETWIDPAEGARLFLDDARSPHYTVSGYAIGQLTVATGCIASLKQMTVRETEDTVNMIVSPFGAYAVVRNALDAAATAL</sequence>
<dbReference type="EMBL" id="BAABKK010000030">
    <property type="protein sequence ID" value="GAA5199418.1"/>
    <property type="molecule type" value="Genomic_DNA"/>
</dbReference>
<gene>
    <name evidence="1" type="ORF">GCM10023346_39080</name>
</gene>
<reference evidence="2" key="1">
    <citation type="journal article" date="2019" name="Int. J. Syst. Evol. Microbiol.">
        <title>The Global Catalogue of Microorganisms (GCM) 10K type strain sequencing project: providing services to taxonomists for standard genome sequencing and annotation.</title>
        <authorList>
            <consortium name="The Broad Institute Genomics Platform"/>
            <consortium name="The Broad Institute Genome Sequencing Center for Infectious Disease"/>
            <person name="Wu L."/>
            <person name="Ma J."/>
        </authorList>
    </citation>
    <scope>NUCLEOTIDE SEQUENCE [LARGE SCALE GENOMIC DNA]</scope>
    <source>
        <strain evidence="2">JCM 18514</strain>
    </source>
</reference>
<proteinExistence type="predicted"/>
<dbReference type="RefSeq" id="WP_345451876.1">
    <property type="nucleotide sequence ID" value="NZ_BAABKK010000030.1"/>
</dbReference>
<evidence type="ECO:0000313" key="1">
    <source>
        <dbReference type="EMBL" id="GAA5199418.1"/>
    </source>
</evidence>
<dbReference type="Proteomes" id="UP001500200">
    <property type="component" value="Unassembled WGS sequence"/>
</dbReference>
<keyword evidence="2" id="KW-1185">Reference proteome</keyword>
<evidence type="ECO:0000313" key="2">
    <source>
        <dbReference type="Proteomes" id="UP001500200"/>
    </source>
</evidence>
<comment type="caution">
    <text evidence="1">The sequence shown here is derived from an EMBL/GenBank/DDBJ whole genome shotgun (WGS) entry which is preliminary data.</text>
</comment>